<organism evidence="2">
    <name type="scientific">marine metagenome</name>
    <dbReference type="NCBI Taxonomy" id="408172"/>
    <lineage>
        <taxon>unclassified sequences</taxon>
        <taxon>metagenomes</taxon>
        <taxon>ecological metagenomes</taxon>
    </lineage>
</organism>
<dbReference type="Gene3D" id="3.40.50.10540">
    <property type="entry name" value="Crotonobetainyl-coa:carnitine coa-transferase, domain 1"/>
    <property type="match status" value="1"/>
</dbReference>
<sequence>MTNTARCGPLEDLTIIDCTMALAGPFGASLLADLGARVIKVEPPRGDGYRNIPPFLSDHASPYEDREAGTDFGAPFASVNRNKRSVCLDLKDDAQKDVFLQLCDQASAIVENMRVGVMDSLGLGYEVIAKRNPKIIYACVRGFGDPRTGESPYAEWPCLDAAAQSFGGLVHANDNLVTPAFADIFPGTLMALGVVSAIHHAQHTGKGQFLDVSMYDAMLAFQKSAVAQYGFTGKPNPAGLQRAMTLYPFDLFPTKDGRVAIAAVQPHHWDLLCAAMGRPDLITDERSTTNAARLLHVDWVEEQICHWTKKLTRAEVMEKLNGGIPAGPVQNMADIFHDPHVASRQMLESCHPGGDNPDITLAANPIKFSDTPTTLYQAPPTLGAHNAEVLEEFGIEVPTEQERR</sequence>
<dbReference type="SUPFAM" id="SSF89796">
    <property type="entry name" value="CoA-transferase family III (CaiB/BaiF)"/>
    <property type="match status" value="1"/>
</dbReference>
<evidence type="ECO:0000313" key="2">
    <source>
        <dbReference type="EMBL" id="SVA25896.1"/>
    </source>
</evidence>
<dbReference type="GO" id="GO:0008410">
    <property type="term" value="F:CoA-transferase activity"/>
    <property type="evidence" value="ECO:0007669"/>
    <property type="project" value="TreeGrafter"/>
</dbReference>
<dbReference type="InterPro" id="IPR044855">
    <property type="entry name" value="CoA-Trfase_III_dom3_sf"/>
</dbReference>
<dbReference type="InterPro" id="IPR023606">
    <property type="entry name" value="CoA-Trfase_III_dom_1_sf"/>
</dbReference>
<dbReference type="InterPro" id="IPR050483">
    <property type="entry name" value="CoA-transferase_III_domain"/>
</dbReference>
<dbReference type="EMBL" id="UINC01006168">
    <property type="protein sequence ID" value="SVA25896.1"/>
    <property type="molecule type" value="Genomic_DNA"/>
</dbReference>
<dbReference type="PANTHER" id="PTHR48207">
    <property type="entry name" value="SUCCINATE--HYDROXYMETHYLGLUTARATE COA-TRANSFERASE"/>
    <property type="match status" value="1"/>
</dbReference>
<dbReference type="Gene3D" id="3.30.1540.10">
    <property type="entry name" value="formyl-coa transferase, domain 3"/>
    <property type="match status" value="1"/>
</dbReference>
<dbReference type="PANTHER" id="PTHR48207:SF3">
    <property type="entry name" value="SUCCINATE--HYDROXYMETHYLGLUTARATE COA-TRANSFERASE"/>
    <property type="match status" value="1"/>
</dbReference>
<reference evidence="2" key="1">
    <citation type="submission" date="2018-05" db="EMBL/GenBank/DDBJ databases">
        <authorList>
            <person name="Lanie J.A."/>
            <person name="Ng W.-L."/>
            <person name="Kazmierczak K.M."/>
            <person name="Andrzejewski T.M."/>
            <person name="Davidsen T.M."/>
            <person name="Wayne K.J."/>
            <person name="Tettelin H."/>
            <person name="Glass J.I."/>
            <person name="Rusch D."/>
            <person name="Podicherti R."/>
            <person name="Tsui H.-C.T."/>
            <person name="Winkler M.E."/>
        </authorList>
    </citation>
    <scope>NUCLEOTIDE SEQUENCE</scope>
</reference>
<accession>A0A381UCG3</accession>
<dbReference type="Pfam" id="PF02515">
    <property type="entry name" value="CoA_transf_3"/>
    <property type="match status" value="1"/>
</dbReference>
<protein>
    <recommendedName>
        <fullName evidence="3">CoA transferase</fullName>
    </recommendedName>
</protein>
<proteinExistence type="predicted"/>
<dbReference type="AlphaFoldDB" id="A0A381UCG3"/>
<evidence type="ECO:0008006" key="3">
    <source>
        <dbReference type="Google" id="ProtNLM"/>
    </source>
</evidence>
<name>A0A381UCG3_9ZZZZ</name>
<evidence type="ECO:0000256" key="1">
    <source>
        <dbReference type="ARBA" id="ARBA00022679"/>
    </source>
</evidence>
<dbReference type="InterPro" id="IPR003673">
    <property type="entry name" value="CoA-Trfase_fam_III"/>
</dbReference>
<keyword evidence="1" id="KW-0808">Transferase</keyword>
<gene>
    <name evidence="2" type="ORF">METZ01_LOCUS78750</name>
</gene>